<dbReference type="Proteomes" id="UP000241899">
    <property type="component" value="Unassembled WGS sequence"/>
</dbReference>
<evidence type="ECO:0000313" key="1">
    <source>
        <dbReference type="EMBL" id="PTE18676.1"/>
    </source>
</evidence>
<dbReference type="InterPro" id="IPR027417">
    <property type="entry name" value="P-loop_NTPase"/>
</dbReference>
<comment type="caution">
    <text evidence="1">The sequence shown here is derived from an EMBL/GenBank/DDBJ whole genome shotgun (WGS) entry which is preliminary data.</text>
</comment>
<dbReference type="OrthoDB" id="547419at2"/>
<keyword evidence="2" id="KW-1185">Reference proteome</keyword>
<name>A0A2T4JL97_9RHOB</name>
<evidence type="ECO:0000313" key="2">
    <source>
        <dbReference type="Proteomes" id="UP000241899"/>
    </source>
</evidence>
<dbReference type="Gene3D" id="3.40.50.300">
    <property type="entry name" value="P-loop containing nucleotide triphosphate hydrolases"/>
    <property type="match status" value="1"/>
</dbReference>
<gene>
    <name evidence="1" type="ORF">C5F46_03500</name>
</gene>
<protein>
    <recommendedName>
        <fullName evidence="3">Sulfotransferase family protein</fullName>
    </recommendedName>
</protein>
<reference evidence="1 2" key="1">
    <citation type="submission" date="2018-03" db="EMBL/GenBank/DDBJ databases">
        <title>Rhodobacter veldkampii.</title>
        <authorList>
            <person name="Meyer T.E."/>
            <person name="Miller S."/>
            <person name="Lodha T."/>
            <person name="Gandham S."/>
            <person name="Chintalapati S."/>
            <person name="Chintalapati V.R."/>
        </authorList>
    </citation>
    <scope>NUCLEOTIDE SEQUENCE [LARGE SCALE GENOMIC DNA]</scope>
    <source>
        <strain evidence="1 2">DSM 11550</strain>
    </source>
</reference>
<dbReference type="SUPFAM" id="SSF52540">
    <property type="entry name" value="P-loop containing nucleoside triphosphate hydrolases"/>
    <property type="match status" value="1"/>
</dbReference>
<dbReference type="AlphaFoldDB" id="A0A2T4JL97"/>
<dbReference type="RefSeq" id="WP_107323971.1">
    <property type="nucleotide sequence ID" value="NZ_NHSP01000074.1"/>
</dbReference>
<proteinExistence type="predicted"/>
<evidence type="ECO:0008006" key="3">
    <source>
        <dbReference type="Google" id="ProtNLM"/>
    </source>
</evidence>
<sequence>MNLVCHIGTPKTATTYLQETCAANPDWLRENGMVYPDLLSPIANHITLFYAAAQYVDPSAHAYGLRSMAEVAVFRGTLADQIRQQIAAAPPGVTTMLMSSENLTGNLGGPGVRELACLLRPLFDQVRIVVYLRRQDDAVLSMYGEFMRRGYHGAPFAEFVENALRPDPTPPYLNYRRLLGHWIEAFGAQAITVRLFDRAELVDGDVLTDFMAQVLGRRPDLAGLVPSGNGNESLSAPALEFLRLIQPMVPFQMNNTVNPARQRLERRINRLPGTPRPQMSAAQSARIMAHYRAANDWLRQTFFPDRPGPLFAPRPELPADSNLGRISLTEFARFTGEMLQ</sequence>
<organism evidence="1 2">
    <name type="scientific">Phaeovulum veldkampii DSM 11550</name>
    <dbReference type="NCBI Taxonomy" id="1185920"/>
    <lineage>
        <taxon>Bacteria</taxon>
        <taxon>Pseudomonadati</taxon>
        <taxon>Pseudomonadota</taxon>
        <taxon>Alphaproteobacteria</taxon>
        <taxon>Rhodobacterales</taxon>
        <taxon>Paracoccaceae</taxon>
        <taxon>Phaeovulum</taxon>
    </lineage>
</organism>
<accession>A0A2T4JL97</accession>
<dbReference type="EMBL" id="PZKF01000005">
    <property type="protein sequence ID" value="PTE18676.1"/>
    <property type="molecule type" value="Genomic_DNA"/>
</dbReference>